<dbReference type="GO" id="GO:0004519">
    <property type="term" value="F:endonuclease activity"/>
    <property type="evidence" value="ECO:0007669"/>
    <property type="project" value="UniProtKB-KW"/>
</dbReference>
<keyword evidence="2" id="KW-0378">Hydrolase</keyword>
<keyword evidence="2" id="KW-0540">Nuclease</keyword>
<evidence type="ECO:0000313" key="3">
    <source>
        <dbReference type="Proteomes" id="UP000525652"/>
    </source>
</evidence>
<dbReference type="AlphaFoldDB" id="A0A7X1E5P5"/>
<dbReference type="Proteomes" id="UP000525652">
    <property type="component" value="Unassembled WGS sequence"/>
</dbReference>
<keyword evidence="3" id="KW-1185">Reference proteome</keyword>
<comment type="caution">
    <text evidence="2">The sequence shown here is derived from an EMBL/GenBank/DDBJ whole genome shotgun (WGS) entry which is preliminary data.</text>
</comment>
<protein>
    <submittedName>
        <fullName evidence="2">Endonuclease</fullName>
    </submittedName>
</protein>
<keyword evidence="1" id="KW-0732">Signal</keyword>
<feature type="signal peptide" evidence="1">
    <location>
        <begin position="1"/>
        <end position="25"/>
    </location>
</feature>
<sequence>MKLTTPNIRPLSLILSVLGPLSLAAQVSFDGTYEQDFNSLPLFEGSSGTETFNFTNNSTLQGWYSSIGSGLNEGRSSGGSAASTGSIYNWGRNANRALGTFDSNGYGGDTEYFGVQLVNNSGASISGVSLEYVIEKWRNDVNETTWTLEYLVTSSTSNEIAANGYSTVTGSSISTTSASAGGANGDWSGNQTDFDLSIEGLNWQEGDSLWLRWTNDQPQNGGGFGLDDLSVSAIPEPEMSGLFLLLAPLLFLVRRSRR</sequence>
<name>A0A7X1E5P5_9BACT</name>
<evidence type="ECO:0000313" key="2">
    <source>
        <dbReference type="EMBL" id="MBC2603364.1"/>
    </source>
</evidence>
<dbReference type="EMBL" id="JACHVA010000126">
    <property type="protein sequence ID" value="MBC2603364.1"/>
    <property type="molecule type" value="Genomic_DNA"/>
</dbReference>
<reference evidence="2 3" key="1">
    <citation type="submission" date="2020-07" db="EMBL/GenBank/DDBJ databases">
        <authorList>
            <person name="Feng X."/>
        </authorList>
    </citation>
    <scope>NUCLEOTIDE SEQUENCE [LARGE SCALE GENOMIC DNA]</scope>
    <source>
        <strain evidence="2 3">JCM14086</strain>
    </source>
</reference>
<dbReference type="RefSeq" id="WP_185693996.1">
    <property type="nucleotide sequence ID" value="NZ_JACHVA010000126.1"/>
</dbReference>
<organism evidence="2 3">
    <name type="scientific">Puniceicoccus vermicola</name>
    <dbReference type="NCBI Taxonomy" id="388746"/>
    <lineage>
        <taxon>Bacteria</taxon>
        <taxon>Pseudomonadati</taxon>
        <taxon>Verrucomicrobiota</taxon>
        <taxon>Opitutia</taxon>
        <taxon>Puniceicoccales</taxon>
        <taxon>Puniceicoccaceae</taxon>
        <taxon>Puniceicoccus</taxon>
    </lineage>
</organism>
<accession>A0A7X1E5P5</accession>
<gene>
    <name evidence="2" type="ORF">H5P30_16395</name>
</gene>
<proteinExistence type="predicted"/>
<keyword evidence="2" id="KW-0255">Endonuclease</keyword>
<feature type="chain" id="PRO_5031366757" evidence="1">
    <location>
        <begin position="26"/>
        <end position="258"/>
    </location>
</feature>
<evidence type="ECO:0000256" key="1">
    <source>
        <dbReference type="SAM" id="SignalP"/>
    </source>
</evidence>